<keyword evidence="3" id="KW-1185">Reference proteome</keyword>
<evidence type="ECO:0000313" key="3">
    <source>
        <dbReference type="Proteomes" id="UP001600888"/>
    </source>
</evidence>
<feature type="region of interest" description="Disordered" evidence="1">
    <location>
        <begin position="267"/>
        <end position="303"/>
    </location>
</feature>
<name>A0ABR4EMH6_9PEZI</name>
<sequence length="303" mass="35075">MSVKPPPRWTSRSLTAMFLPHLFRKSRNAAEAIGPLKERVPLDAHESHMFIKRRGAKMVKAIRSDFRLTDKPLGEPKGHVWSIATGEWVPEHMLKLHYIFPFSLGPMVAQHLSTRIKMRGSNNGMLIPPAVGRALNDWAIVITPRKDWRRADKPMSYLFTMVESEAKSLRGPVRPGSSLAVRDLDGEPLHFRSTHSLNNHSCYFHSCCAVWKSTFLEQPDRRPEDFWERFQFRMDDLWGTREDRQKILEIFKPLELVTSEEIEKIREKETEVKDELSSTDDELGVGQTEWEDQAVDRKPETST</sequence>
<dbReference type="Proteomes" id="UP001600888">
    <property type="component" value="Unassembled WGS sequence"/>
</dbReference>
<comment type="caution">
    <text evidence="2">The sequence shown here is derived from an EMBL/GenBank/DDBJ whole genome shotgun (WGS) entry which is preliminary data.</text>
</comment>
<accession>A0ABR4EMH6</accession>
<evidence type="ECO:0000313" key="2">
    <source>
        <dbReference type="EMBL" id="KAL2283643.1"/>
    </source>
</evidence>
<feature type="compositionally biased region" description="Acidic residues" evidence="1">
    <location>
        <begin position="277"/>
        <end position="293"/>
    </location>
</feature>
<evidence type="ECO:0000256" key="1">
    <source>
        <dbReference type="SAM" id="MobiDB-lite"/>
    </source>
</evidence>
<reference evidence="2 3" key="1">
    <citation type="submission" date="2024-03" db="EMBL/GenBank/DDBJ databases">
        <title>A high-quality draft genome sequence of Diaporthe vaccinii, a causative agent of upright dieback and viscid rot disease in cranberry plants.</title>
        <authorList>
            <person name="Sarrasin M."/>
            <person name="Lang B.F."/>
            <person name="Burger G."/>
        </authorList>
    </citation>
    <scope>NUCLEOTIDE SEQUENCE [LARGE SCALE GENOMIC DNA]</scope>
    <source>
        <strain evidence="2 3">IS7</strain>
    </source>
</reference>
<feature type="compositionally biased region" description="Basic and acidic residues" evidence="1">
    <location>
        <begin position="294"/>
        <end position="303"/>
    </location>
</feature>
<proteinExistence type="predicted"/>
<organism evidence="2 3">
    <name type="scientific">Diaporthe vaccinii</name>
    <dbReference type="NCBI Taxonomy" id="105482"/>
    <lineage>
        <taxon>Eukaryota</taxon>
        <taxon>Fungi</taxon>
        <taxon>Dikarya</taxon>
        <taxon>Ascomycota</taxon>
        <taxon>Pezizomycotina</taxon>
        <taxon>Sordariomycetes</taxon>
        <taxon>Sordariomycetidae</taxon>
        <taxon>Diaporthales</taxon>
        <taxon>Diaporthaceae</taxon>
        <taxon>Diaporthe</taxon>
        <taxon>Diaporthe eres species complex</taxon>
    </lineage>
</organism>
<feature type="compositionally biased region" description="Basic and acidic residues" evidence="1">
    <location>
        <begin position="267"/>
        <end position="276"/>
    </location>
</feature>
<protein>
    <submittedName>
        <fullName evidence="2">Uncharacterized protein</fullName>
    </submittedName>
</protein>
<dbReference type="EMBL" id="JBAWTH010000041">
    <property type="protein sequence ID" value="KAL2283643.1"/>
    <property type="molecule type" value="Genomic_DNA"/>
</dbReference>
<gene>
    <name evidence="2" type="ORF">FJTKL_09710</name>
</gene>